<protein>
    <submittedName>
        <fullName evidence="1">CRISPR-associated protein, Cse1 family</fullName>
    </submittedName>
</protein>
<evidence type="ECO:0000313" key="2">
    <source>
        <dbReference type="Proteomes" id="UP000000841"/>
    </source>
</evidence>
<keyword evidence="2" id="KW-1185">Reference proteome</keyword>
<dbReference type="EMBL" id="CP001683">
    <property type="protein sequence ID" value="ACU96744.1"/>
    <property type="molecule type" value="Genomic_DNA"/>
</dbReference>
<proteinExistence type="predicted"/>
<accession>C7MTA7</accession>
<dbReference type="STRING" id="471857.Svir_17140"/>
<organism evidence="1 2">
    <name type="scientific">Saccharomonospora viridis (strain ATCC 15386 / DSM 43017 / JCM 3036 / CCUG 5913 / NBRC 12207 / NCIMB 9602 / P101)</name>
    <name type="common">Thermoactinomyces viridis</name>
    <dbReference type="NCBI Taxonomy" id="471857"/>
    <lineage>
        <taxon>Bacteria</taxon>
        <taxon>Bacillati</taxon>
        <taxon>Actinomycetota</taxon>
        <taxon>Actinomycetes</taxon>
        <taxon>Pseudonocardiales</taxon>
        <taxon>Pseudonocardiaceae</taxon>
        <taxon>Saccharomonospora</taxon>
    </lineage>
</organism>
<dbReference type="Proteomes" id="UP000000841">
    <property type="component" value="Chromosome"/>
</dbReference>
<dbReference type="KEGG" id="svi:Svir_17140"/>
<name>C7MTA7_SACVD</name>
<dbReference type="NCBIfam" id="TIGR02547">
    <property type="entry name" value="casA_cse1"/>
    <property type="match status" value="1"/>
</dbReference>
<dbReference type="Pfam" id="PF09481">
    <property type="entry name" value="CRISPR_Cse1"/>
    <property type="match status" value="1"/>
</dbReference>
<sequence>MATSFDLAERGFCPVRWRAGQRPETFSPEASLGLVDLLLHAHRIEDVEISPPPALSGFLRILAVLTGRITGLDRMESFEDWEEAREDLLHAGRFDETAIRRYFDEFSGRFELFHTATARPFLQDARLLEQCRDPQGDQVSSGVNKLVLNRAAGQAFVWQSHTVDADPSPAPVAEAVWSLLTWLYYGPPGCCTARQVGKTRAGDTKVGPLRGTVSYHPVGKSLFHTLVLGLPYVPRHEHDAAPWEEEPRDPLSVPPPVQGLARKLTGRFRHAVLLTPSESGDTVVDARITWAWREEHAPVEDPYVMHRVPTNGGAPIPESASAARAVWRDLDALLGRTEQRRRPEVLAHLDELAVDEGVFTAIRALGFDQDRSKVKDRQYFSGITPPVLEAWQARDPRRWAQLREAREAAEKTAWRLQEALSGLWQKLKPSKTTNGKARDRGVPWLHKAMTTYWQSAERCFWEAVRADEASVPVRNRMIEVALRTYDATTADLMRQPKQVKAVEEHRRGLWWGWRSEAKANGEEDG</sequence>
<reference evidence="1 2" key="1">
    <citation type="journal article" date="2009" name="Stand. Genomic Sci.">
        <title>Complete genome sequence of Saccharomonospora viridis type strain (P101).</title>
        <authorList>
            <person name="Pati A."/>
            <person name="Sikorski J."/>
            <person name="Nolan M."/>
            <person name="Lapidus A."/>
            <person name="Copeland A."/>
            <person name="Glavina Del Rio T."/>
            <person name="Lucas S."/>
            <person name="Chen F."/>
            <person name="Tice H."/>
            <person name="Pitluck S."/>
            <person name="Cheng J.F."/>
            <person name="Chertkov O."/>
            <person name="Brettin T."/>
            <person name="Han C."/>
            <person name="Detter J.C."/>
            <person name="Kuske C."/>
            <person name="Bruce D."/>
            <person name="Goodwin L."/>
            <person name="Chain P."/>
            <person name="D'haeseleer P."/>
            <person name="Chen A."/>
            <person name="Palaniappan K."/>
            <person name="Ivanova N."/>
            <person name="Mavromatis K."/>
            <person name="Mikhailova N."/>
            <person name="Rohde M."/>
            <person name="Tindall B.J."/>
            <person name="Goker M."/>
            <person name="Bristow J."/>
            <person name="Eisen J.A."/>
            <person name="Markowitz V."/>
            <person name="Hugenholtz P."/>
            <person name="Kyrpides N.C."/>
            <person name="Klenk H.P."/>
        </authorList>
    </citation>
    <scope>NUCLEOTIDE SEQUENCE [LARGE SCALE GENOMIC DNA]</scope>
    <source>
        <strain evidence="2">ATCC 15386 / DSM 43017 / JCM 3036 / NBRC 12207 / P101</strain>
    </source>
</reference>
<evidence type="ECO:0000313" key="1">
    <source>
        <dbReference type="EMBL" id="ACU96744.1"/>
    </source>
</evidence>
<dbReference type="eggNOG" id="ENOG50334KC">
    <property type="taxonomic scope" value="Bacteria"/>
</dbReference>
<dbReference type="HOGENOM" id="CLU_034285_1_0_11"/>
<gene>
    <name evidence="1" type="ordered locus">Svir_17140</name>
</gene>
<dbReference type="InterPro" id="IPR013381">
    <property type="entry name" value="CRISPR-assoc_prot_Cse1"/>
</dbReference>
<dbReference type="AlphaFoldDB" id="C7MTA7"/>